<dbReference type="HOGENOM" id="CLU_2313758_0_0_2"/>
<gene>
    <name evidence="1" type="ordered locus">MA_0741</name>
</gene>
<sequence>MDLGQVHCQLIRIPITAKAKSRSAGYIYRSLLEILSPRMSGKPVCLASFMAMNPKKAARIIAAPAPVQFCTIGWFTSKSIMSLFQAPSIKPGPRKSFPR</sequence>
<name>Q8TSQ4_METAC</name>
<dbReference type="InParanoid" id="Q8TSQ4"/>
<dbReference type="EMBL" id="AE010299">
    <property type="protein sequence ID" value="AAM04181.1"/>
    <property type="molecule type" value="Genomic_DNA"/>
</dbReference>
<dbReference type="AlphaFoldDB" id="Q8TSQ4"/>
<dbReference type="EnsemblBacteria" id="AAM04181">
    <property type="protein sequence ID" value="AAM04181"/>
    <property type="gene ID" value="MA_0741"/>
</dbReference>
<keyword evidence="2" id="KW-1185">Reference proteome</keyword>
<evidence type="ECO:0000313" key="2">
    <source>
        <dbReference type="Proteomes" id="UP000002487"/>
    </source>
</evidence>
<protein>
    <submittedName>
        <fullName evidence="1">Uncharacterized protein</fullName>
    </submittedName>
</protein>
<reference evidence="1 2" key="1">
    <citation type="journal article" date="2002" name="Genome Res.">
        <title>The genome of Methanosarcina acetivorans reveals extensive metabolic and physiological diversity.</title>
        <authorList>
            <person name="Galagan J.E."/>
            <person name="Nusbaum C."/>
            <person name="Roy A."/>
            <person name="Endrizzi M.G."/>
            <person name="Macdonald P."/>
            <person name="FitzHugh W."/>
            <person name="Calvo S."/>
            <person name="Engels R."/>
            <person name="Smirnov S."/>
            <person name="Atnoor D."/>
            <person name="Brown A."/>
            <person name="Allen N."/>
            <person name="Naylor J."/>
            <person name="Stange-Thomann N."/>
            <person name="DeArellano K."/>
            <person name="Johnson R."/>
            <person name="Linton L."/>
            <person name="McEwan P."/>
            <person name="McKernan K."/>
            <person name="Talamas J."/>
            <person name="Tirrell A."/>
            <person name="Ye W."/>
            <person name="Zimmer A."/>
            <person name="Barber R.D."/>
            <person name="Cann I."/>
            <person name="Graham D.E."/>
            <person name="Grahame D.A."/>
            <person name="Guss A."/>
            <person name="Hedderich R."/>
            <person name="Ingram-Smith C."/>
            <person name="Kuettner C.H."/>
            <person name="Krzycki J.A."/>
            <person name="Leigh J.A."/>
            <person name="Li W."/>
            <person name="Liu J."/>
            <person name="Mukhopadhyay B."/>
            <person name="Reeve J.N."/>
            <person name="Smith K."/>
            <person name="Springer T.A."/>
            <person name="Umayam L.A."/>
            <person name="White O."/>
            <person name="White R.H."/>
            <person name="de Macario E.C."/>
            <person name="Ferry J.G."/>
            <person name="Jarrell K.F."/>
            <person name="Jing H."/>
            <person name="Macario A.J.L."/>
            <person name="Paulsen I."/>
            <person name="Pritchett M."/>
            <person name="Sowers K.R."/>
            <person name="Swanson R.V."/>
            <person name="Zinder S.H."/>
            <person name="Lander E."/>
            <person name="Metcalf W.W."/>
            <person name="Birren B."/>
        </authorList>
    </citation>
    <scope>NUCLEOTIDE SEQUENCE [LARGE SCALE GENOMIC DNA]</scope>
    <source>
        <strain evidence="2">ATCC 35395 / DSM 2834 / JCM 12185 / C2A</strain>
    </source>
</reference>
<evidence type="ECO:0000313" key="1">
    <source>
        <dbReference type="EMBL" id="AAM04181.1"/>
    </source>
</evidence>
<accession>Q8TSQ4</accession>
<organism evidence="1 2">
    <name type="scientific">Methanosarcina acetivorans (strain ATCC 35395 / DSM 2834 / JCM 12185 / C2A)</name>
    <dbReference type="NCBI Taxonomy" id="188937"/>
    <lineage>
        <taxon>Archaea</taxon>
        <taxon>Methanobacteriati</taxon>
        <taxon>Methanobacteriota</taxon>
        <taxon>Stenosarchaea group</taxon>
        <taxon>Methanomicrobia</taxon>
        <taxon>Methanosarcinales</taxon>
        <taxon>Methanosarcinaceae</taxon>
        <taxon>Methanosarcina</taxon>
    </lineage>
</organism>
<dbReference type="KEGG" id="mac:MA_0741"/>
<dbReference type="Proteomes" id="UP000002487">
    <property type="component" value="Chromosome"/>
</dbReference>
<proteinExistence type="predicted"/>